<organism evidence="1 2">
    <name type="scientific">Citrus sinensis</name>
    <name type="common">Sweet orange</name>
    <name type="synonym">Citrus aurantium var. sinensis</name>
    <dbReference type="NCBI Taxonomy" id="2711"/>
    <lineage>
        <taxon>Eukaryota</taxon>
        <taxon>Viridiplantae</taxon>
        <taxon>Streptophyta</taxon>
        <taxon>Embryophyta</taxon>
        <taxon>Tracheophyta</taxon>
        <taxon>Spermatophyta</taxon>
        <taxon>Magnoliopsida</taxon>
        <taxon>eudicotyledons</taxon>
        <taxon>Gunneridae</taxon>
        <taxon>Pentapetalae</taxon>
        <taxon>rosids</taxon>
        <taxon>malvids</taxon>
        <taxon>Sapindales</taxon>
        <taxon>Rutaceae</taxon>
        <taxon>Aurantioideae</taxon>
        <taxon>Citrus</taxon>
    </lineage>
</organism>
<name>A0ACB8MDS5_CITSI</name>
<sequence length="915" mass="104981">MLLSKESSKEMNRPSLRTARIELTRIENQFQKSTITVSSISPIPSKSDSDKKLKEPIFKPFQVSKTSQKLVQESKSDFAKTIREQLDRIEAASSSSSKVQIAPDTPQSSKIGVLNLDRVSIASSDLEAFTEEPVPKANKIHWELALPTSKSPPDLTIDNRPSALNQSRYNASSVYEWNIDGMSEYNIPGVLQQMTMAANAYKTQSGTSDKAIAEILIAGFTGQLKGWWDHLLCFCTNFFLPWVWMWSLRHHTQDSQLILQRTFKVKWWSKFDEQSKLTTSDIEKWLSSKCHLQPTIKDIKTQGTFLSQKSKAQALLASAKTEEKYFKAMEQLLASRSKSSVADSSEDEDEDEEPTISLGDENEDDCFGIFSPLKHYLPYKLYIPLRQRDQISILSCKSSLLPPFLQSTISGNRIWLETQTCGLLICSKPDLGLKADSLLHRFGLTTPRTFAKILPTALQSKSTYFKAGHVSWPFKYFETLDYLKKARTNTIHKFIAERVQKYKTKCFKTCHIGQNMVFLTSAEGNKFLFSNDYKLVRSWWPVTFLKVFENAGEEITVEEVIRARKQFLSFFNEPDALARHVAITDQVVQDHFKCYWDGSKQVGVYPLARKLTFDVSCRLLADIQDREILDESLPLMGNVVRAFFAFPINFPGTILNRAIKSSRRLRKIFVDIIKERRRELLEKKNLDQRNDVLSRLLVENYKEGRDTDDVFLAKNLVSLLSAAYDNPSVTITSIVKNLAERPEIYEKVRKEQIEIAKSKAPGEHMSMEDVKKMKFSMNVLSESLRLEAPASGTFREALDDFNYEGFLIPKGWKVHWSVHATHRNPEYFSNPETFDPSRFERNDPIVPYSYVPFGGGHHICPGKDYAKLQILLFMHHVVRKFKWEKVIPDEQLIRAPNLFAPKGLPVRLYPYAYEN</sequence>
<evidence type="ECO:0000313" key="1">
    <source>
        <dbReference type="EMBL" id="KAH9783742.1"/>
    </source>
</evidence>
<accession>A0ACB8MDS5</accession>
<dbReference type="Proteomes" id="UP000829398">
    <property type="component" value="Chromosome 3"/>
</dbReference>
<protein>
    <submittedName>
        <fullName evidence="1">Cytochrome P450 716A2</fullName>
    </submittedName>
</protein>
<proteinExistence type="predicted"/>
<evidence type="ECO:0000313" key="2">
    <source>
        <dbReference type="Proteomes" id="UP000829398"/>
    </source>
</evidence>
<gene>
    <name evidence="1" type="ORF">KPL71_009428</name>
</gene>
<keyword evidence="2" id="KW-1185">Reference proteome</keyword>
<reference evidence="2" key="1">
    <citation type="journal article" date="2023" name="Hortic. Res.">
        <title>A chromosome-level phased genome enabling allele-level studies in sweet orange: a case study on citrus Huanglongbing tolerance.</title>
        <authorList>
            <person name="Wu B."/>
            <person name="Yu Q."/>
            <person name="Deng Z."/>
            <person name="Duan Y."/>
            <person name="Luo F."/>
            <person name="Gmitter F. Jr."/>
        </authorList>
    </citation>
    <scope>NUCLEOTIDE SEQUENCE [LARGE SCALE GENOMIC DNA]</scope>
    <source>
        <strain evidence="2">cv. Valencia</strain>
    </source>
</reference>
<comment type="caution">
    <text evidence="1">The sequence shown here is derived from an EMBL/GenBank/DDBJ whole genome shotgun (WGS) entry which is preliminary data.</text>
</comment>
<dbReference type="EMBL" id="CM039172">
    <property type="protein sequence ID" value="KAH9783742.1"/>
    <property type="molecule type" value="Genomic_DNA"/>
</dbReference>